<evidence type="ECO:0000259" key="2">
    <source>
        <dbReference type="Pfam" id="PF01272"/>
    </source>
</evidence>
<dbReference type="GO" id="GO:0003746">
    <property type="term" value="F:translation elongation factor activity"/>
    <property type="evidence" value="ECO:0007669"/>
    <property type="project" value="UniProtKB-KW"/>
</dbReference>
<dbReference type="InterPro" id="IPR023459">
    <property type="entry name" value="Tscrpt_elong_fac_GreA/B_fam"/>
</dbReference>
<accession>A0ABP7BTP2</accession>
<comment type="caution">
    <text evidence="3">The sequence shown here is derived from an EMBL/GenBank/DDBJ whole genome shotgun (WGS) entry which is preliminary data.</text>
</comment>
<evidence type="ECO:0000313" key="4">
    <source>
        <dbReference type="Proteomes" id="UP001410795"/>
    </source>
</evidence>
<dbReference type="InterPro" id="IPR001437">
    <property type="entry name" value="Tscrpt_elong_fac_GreA/B_C"/>
</dbReference>
<evidence type="ECO:0000256" key="1">
    <source>
        <dbReference type="SAM" id="MobiDB-lite"/>
    </source>
</evidence>
<keyword evidence="3" id="KW-0251">Elongation factor</keyword>
<dbReference type="EMBL" id="BAAAYV010000025">
    <property type="protein sequence ID" value="GAA3669405.1"/>
    <property type="molecule type" value="Genomic_DNA"/>
</dbReference>
<reference evidence="4" key="1">
    <citation type="journal article" date="2019" name="Int. J. Syst. Evol. Microbiol.">
        <title>The Global Catalogue of Microorganisms (GCM) 10K type strain sequencing project: providing services to taxonomists for standard genome sequencing and annotation.</title>
        <authorList>
            <consortium name="The Broad Institute Genomics Platform"/>
            <consortium name="The Broad Institute Genome Sequencing Center for Infectious Disease"/>
            <person name="Wu L."/>
            <person name="Ma J."/>
        </authorList>
    </citation>
    <scope>NUCLEOTIDE SEQUENCE [LARGE SCALE GENOMIC DNA]</scope>
    <source>
        <strain evidence="4">JCM 16546</strain>
    </source>
</reference>
<dbReference type="InterPro" id="IPR036953">
    <property type="entry name" value="GreA/GreB_C_sf"/>
</dbReference>
<dbReference type="Proteomes" id="UP001410795">
    <property type="component" value="Unassembled WGS sequence"/>
</dbReference>
<keyword evidence="3" id="KW-0648">Protein biosynthesis</keyword>
<feature type="domain" description="Transcription elongation factor GreA/GreB C-terminal" evidence="2">
    <location>
        <begin position="62"/>
        <end position="135"/>
    </location>
</feature>
<organism evidence="3 4">
    <name type="scientific">Microbacterium marinilacus</name>
    <dbReference type="NCBI Taxonomy" id="415209"/>
    <lineage>
        <taxon>Bacteria</taxon>
        <taxon>Bacillati</taxon>
        <taxon>Actinomycetota</taxon>
        <taxon>Actinomycetes</taxon>
        <taxon>Micrococcales</taxon>
        <taxon>Microbacteriaceae</taxon>
        <taxon>Microbacterium</taxon>
    </lineage>
</organism>
<dbReference type="SUPFAM" id="SSF54534">
    <property type="entry name" value="FKBP-like"/>
    <property type="match status" value="1"/>
</dbReference>
<dbReference type="Gene3D" id="3.10.50.30">
    <property type="entry name" value="Transcription elongation factor, GreA/GreB, C-terminal domain"/>
    <property type="match status" value="1"/>
</dbReference>
<feature type="region of interest" description="Disordered" evidence="1">
    <location>
        <begin position="96"/>
        <end position="115"/>
    </location>
</feature>
<proteinExistence type="predicted"/>
<protein>
    <submittedName>
        <fullName evidence="3">GreA/GreB family elongation factor</fullName>
    </submittedName>
</protein>
<gene>
    <name evidence="3" type="ORF">GCM10022202_34360</name>
</gene>
<evidence type="ECO:0000313" key="3">
    <source>
        <dbReference type="EMBL" id="GAA3669405.1"/>
    </source>
</evidence>
<dbReference type="Pfam" id="PF01272">
    <property type="entry name" value="GreA_GreB"/>
    <property type="match status" value="1"/>
</dbReference>
<sequence>MRRMSLASDPLWMTSEALTSLQDELSELTRPGHEQSSEETARAVRLRELIRRAEVGTKPDDGLVEPGMTVTVRFEADGSTETFLLGDRELLGGREDVDVSSPSSPLGSALNGRHVGDRLSYSAPSGSLIEVTVVSAVPFV</sequence>
<name>A0ABP7BTP2_9MICO</name>
<keyword evidence="4" id="KW-1185">Reference proteome</keyword>
<dbReference type="PIRSF" id="PIRSF006092">
    <property type="entry name" value="GreA_GreB"/>
    <property type="match status" value="1"/>
</dbReference>